<dbReference type="STRING" id="655863.F0XPP4"/>
<dbReference type="GO" id="GO:0016020">
    <property type="term" value="C:membrane"/>
    <property type="evidence" value="ECO:0007669"/>
    <property type="project" value="InterPro"/>
</dbReference>
<dbReference type="HOGENOM" id="CLU_1069806_0_0_1"/>
<accession>F0XPP4</accession>
<dbReference type="InParanoid" id="F0XPP4"/>
<keyword evidence="1" id="KW-0175">Coiled coil</keyword>
<proteinExistence type="predicted"/>
<dbReference type="AlphaFoldDB" id="F0XPP4"/>
<organism evidence="3">
    <name type="scientific">Grosmannia clavigera (strain kw1407 / UAMH 11150)</name>
    <name type="common">Blue stain fungus</name>
    <name type="synonym">Graphiocladiella clavigera</name>
    <dbReference type="NCBI Taxonomy" id="655863"/>
    <lineage>
        <taxon>Eukaryota</taxon>
        <taxon>Fungi</taxon>
        <taxon>Dikarya</taxon>
        <taxon>Ascomycota</taxon>
        <taxon>Pezizomycotina</taxon>
        <taxon>Sordariomycetes</taxon>
        <taxon>Sordariomycetidae</taxon>
        <taxon>Ophiostomatales</taxon>
        <taxon>Ophiostomataceae</taxon>
        <taxon>Leptographium</taxon>
    </lineage>
</organism>
<dbReference type="GO" id="GO:0046873">
    <property type="term" value="F:metal ion transmembrane transporter activity"/>
    <property type="evidence" value="ECO:0007669"/>
    <property type="project" value="InterPro"/>
</dbReference>
<dbReference type="Pfam" id="PF01544">
    <property type="entry name" value="CorA"/>
    <property type="match status" value="1"/>
</dbReference>
<keyword evidence="3" id="KW-1185">Reference proteome</keyword>
<feature type="coiled-coil region" evidence="1">
    <location>
        <begin position="127"/>
        <end position="154"/>
    </location>
</feature>
<evidence type="ECO:0000256" key="1">
    <source>
        <dbReference type="SAM" id="Coils"/>
    </source>
</evidence>
<dbReference type="OrthoDB" id="3231000at2759"/>
<gene>
    <name evidence="2" type="ORF">CMQ_7188</name>
</gene>
<dbReference type="Proteomes" id="UP000007796">
    <property type="component" value="Unassembled WGS sequence"/>
</dbReference>
<protein>
    <submittedName>
        <fullName evidence="2">Uncharacterized protein</fullName>
    </submittedName>
</protein>
<dbReference type="EMBL" id="GL629801">
    <property type="protein sequence ID" value="EFX00186.1"/>
    <property type="molecule type" value="Genomic_DNA"/>
</dbReference>
<sequence length="260" mass="29396">MAICASSAETTSTISTTHNTEQRIPQSIDHIHNNYGRYLKADIMAQDAFYALQELFEFSAASIDQLMTLFKNTIQSVLKQRNTETASELLLLKAHVDEYRDYVNEMLEIVRARGCRRWPRVTEKSLRAKADIAAEQLEDRYQRLARQCSRLSDHCDNSISIAMSLTAQRQSDEAINQGNRFGKLSVLAYFYIPVTLAASFYGVDELHNSSYSKIQPWKLPTGGIPPRNMRTMEEDSTHGIPKGNNLIMGNEPVGLKSTEV</sequence>
<dbReference type="InterPro" id="IPR002523">
    <property type="entry name" value="MgTranspt_CorA/ZnTranspt_ZntB"/>
</dbReference>
<name>F0XPP4_GROCL</name>
<reference evidence="2 3" key="1">
    <citation type="journal article" date="2011" name="Proc. Natl. Acad. Sci. U.S.A.">
        <title>Genome and transcriptome analyses of the mountain pine beetle-fungal symbiont Grosmannia clavigera, a lodgepole pine pathogen.</title>
        <authorList>
            <person name="DiGuistini S."/>
            <person name="Wang Y."/>
            <person name="Liao N.Y."/>
            <person name="Taylor G."/>
            <person name="Tanguay P."/>
            <person name="Feau N."/>
            <person name="Henrissat B."/>
            <person name="Chan S.K."/>
            <person name="Hesse-Orce U."/>
            <person name="Alamouti S.M."/>
            <person name="Tsui C.K.M."/>
            <person name="Docking R.T."/>
            <person name="Levasseur A."/>
            <person name="Haridas S."/>
            <person name="Robertson G."/>
            <person name="Birol I."/>
            <person name="Holt R.A."/>
            <person name="Marra M.A."/>
            <person name="Hamelin R.C."/>
            <person name="Hirst M."/>
            <person name="Jones S.J.M."/>
            <person name="Bohlmann J."/>
            <person name="Breuil C."/>
        </authorList>
    </citation>
    <scope>NUCLEOTIDE SEQUENCE [LARGE SCALE GENOMIC DNA]</scope>
    <source>
        <strain evidence="3">kw1407 / UAMH 11150</strain>
    </source>
</reference>
<dbReference type="RefSeq" id="XP_014169668.1">
    <property type="nucleotide sequence ID" value="XM_014314193.1"/>
</dbReference>
<evidence type="ECO:0000313" key="2">
    <source>
        <dbReference type="EMBL" id="EFX00186.1"/>
    </source>
</evidence>
<evidence type="ECO:0000313" key="3">
    <source>
        <dbReference type="Proteomes" id="UP000007796"/>
    </source>
</evidence>
<dbReference type="GeneID" id="25980704"/>